<accession>A0A6J4QSQ1</accession>
<evidence type="ECO:0000313" key="2">
    <source>
        <dbReference type="EMBL" id="CAA9449434.1"/>
    </source>
</evidence>
<proteinExistence type="predicted"/>
<organism evidence="2">
    <name type="scientific">uncultured Rubrobacteraceae bacterium</name>
    <dbReference type="NCBI Taxonomy" id="349277"/>
    <lineage>
        <taxon>Bacteria</taxon>
        <taxon>Bacillati</taxon>
        <taxon>Actinomycetota</taxon>
        <taxon>Rubrobacteria</taxon>
        <taxon>Rubrobacterales</taxon>
        <taxon>Rubrobacteraceae</taxon>
        <taxon>environmental samples</taxon>
    </lineage>
</organism>
<evidence type="ECO:0000256" key="1">
    <source>
        <dbReference type="SAM" id="MobiDB-lite"/>
    </source>
</evidence>
<sequence length="280" mass="30871">VRGFWREVRHRQEPGRSTFPRAEDRCSGYEDRKPFGVLRLLQGRGRGGHGDPAKQGHGPHRPLGLRQEHFFAVPQPDARGHPRGLRRGVRQAWRPGHLHQRHGPGHYKTADWDGLPEAEPLLQVHLRERRLGCPDQRLQGRHGRAGGTVLETRGPVGRGQGQAEEERFRPVWRTAAAAGYRPDTRCRAGGYPDGRASECAGPGLDPEDRGHHGRTQGALYGGDRDAQHAAGGAHLGLHGLLLHRAHGRPGPALGVRRDDEDVLCPGPQGDGGLRHWSLRV</sequence>
<feature type="region of interest" description="Disordered" evidence="1">
    <location>
        <begin position="1"/>
        <end position="27"/>
    </location>
</feature>
<feature type="region of interest" description="Disordered" evidence="1">
    <location>
        <begin position="136"/>
        <end position="166"/>
    </location>
</feature>
<feature type="non-terminal residue" evidence="2">
    <location>
        <position position="1"/>
    </location>
</feature>
<feature type="non-terminal residue" evidence="2">
    <location>
        <position position="280"/>
    </location>
</feature>
<dbReference type="AlphaFoldDB" id="A0A6J4QSQ1"/>
<keyword evidence="2" id="KW-0547">Nucleotide-binding</keyword>
<feature type="compositionally biased region" description="Basic and acidic residues" evidence="1">
    <location>
        <begin position="1"/>
        <end position="14"/>
    </location>
</feature>
<protein>
    <submittedName>
        <fullName evidence="2">Phosphate transport ATP-binding protein PstB</fullName>
    </submittedName>
</protein>
<dbReference type="GO" id="GO:0005524">
    <property type="term" value="F:ATP binding"/>
    <property type="evidence" value="ECO:0007669"/>
    <property type="project" value="UniProtKB-KW"/>
</dbReference>
<reference evidence="2" key="1">
    <citation type="submission" date="2020-02" db="EMBL/GenBank/DDBJ databases">
        <authorList>
            <person name="Meier V. D."/>
        </authorList>
    </citation>
    <scope>NUCLEOTIDE SEQUENCE</scope>
    <source>
        <strain evidence="2">AVDCRST_MAG78</strain>
    </source>
</reference>
<keyword evidence="2" id="KW-0067">ATP-binding</keyword>
<dbReference type="EMBL" id="CADCVB010000216">
    <property type="protein sequence ID" value="CAA9449434.1"/>
    <property type="molecule type" value="Genomic_DNA"/>
</dbReference>
<feature type="region of interest" description="Disordered" evidence="1">
    <location>
        <begin position="41"/>
        <end position="63"/>
    </location>
</feature>
<gene>
    <name evidence="2" type="ORF">AVDCRST_MAG78-3217</name>
</gene>
<name>A0A6J4QSQ1_9ACTN</name>